<keyword evidence="5" id="KW-1185">Reference proteome</keyword>
<comment type="caution">
    <text evidence="4">The sequence shown here is derived from an EMBL/GenBank/DDBJ whole genome shotgun (WGS) entry which is preliminary data.</text>
</comment>
<feature type="region of interest" description="Disordered" evidence="1">
    <location>
        <begin position="358"/>
        <end position="389"/>
    </location>
</feature>
<organism evidence="4 5">
    <name type="scientific">Senna tora</name>
    <dbReference type="NCBI Taxonomy" id="362788"/>
    <lineage>
        <taxon>Eukaryota</taxon>
        <taxon>Viridiplantae</taxon>
        <taxon>Streptophyta</taxon>
        <taxon>Embryophyta</taxon>
        <taxon>Tracheophyta</taxon>
        <taxon>Spermatophyta</taxon>
        <taxon>Magnoliopsida</taxon>
        <taxon>eudicotyledons</taxon>
        <taxon>Gunneridae</taxon>
        <taxon>Pentapetalae</taxon>
        <taxon>rosids</taxon>
        <taxon>fabids</taxon>
        <taxon>Fabales</taxon>
        <taxon>Fabaceae</taxon>
        <taxon>Caesalpinioideae</taxon>
        <taxon>Cassia clade</taxon>
        <taxon>Senna</taxon>
    </lineage>
</organism>
<dbReference type="AlphaFoldDB" id="A0A834WL82"/>
<name>A0A834WL82_9FABA</name>
<proteinExistence type="predicted"/>
<dbReference type="Pfam" id="PF13976">
    <property type="entry name" value="gag_pre-integrs"/>
    <property type="match status" value="1"/>
</dbReference>
<evidence type="ECO:0000313" key="5">
    <source>
        <dbReference type="Proteomes" id="UP000634136"/>
    </source>
</evidence>
<dbReference type="Pfam" id="PF22936">
    <property type="entry name" value="Pol_BBD"/>
    <property type="match status" value="1"/>
</dbReference>
<evidence type="ECO:0000256" key="1">
    <source>
        <dbReference type="SAM" id="MobiDB-lite"/>
    </source>
</evidence>
<evidence type="ECO:0000259" key="2">
    <source>
        <dbReference type="Pfam" id="PF13976"/>
    </source>
</evidence>
<dbReference type="EMBL" id="JAAIUW010000006">
    <property type="protein sequence ID" value="KAF7827122.1"/>
    <property type="molecule type" value="Genomic_DNA"/>
</dbReference>
<dbReference type="InterPro" id="IPR025724">
    <property type="entry name" value="GAG-pre-integrase_dom"/>
</dbReference>
<accession>A0A834WL82</accession>
<sequence>MGNSLHRRVQKIVFHFAELAAVNVCQLCNRPGHTVMQCYQRFNAGFQPFATNPSSNQVRGQANVAAVTAPYFDGGWYPDSGASSHVTADYTNLAESSDYNGGDQLIVGNGKGLTINHIGHSTIVSNFKPHTSLFLHSLLHVPQITKNLISVSKFSRDNKVFFEFHPYSCVVKSQDSKETLLQGTIREDGLYAFDNFQLQHLQNTLASKSQSQVSSTSHHKAFTNSVSFDSAKTIDEYKLWHYRLGHPHSTVLNNVLRNYNVSLGPRIKMADCKACCYGKCHSLPYSTSNTVYNAPLELIYTDLWGPAPICSSQGFLYYIVFVDAYSTDSRASPSSASGQNCSHSNKTLPPVIEVPFQTSSKDTSHNVQPTGPKPDTDDDDDDGAKGAVGPPVNCCTMARKLVVSVLSRVVGVLREARERRRMGFATRPSGLRWPVVVDDVVVDVPELTLLNIAACSGGLVVEPTVVAVVVVTVFASETEDGVITPWKCCC</sequence>
<reference evidence="4" key="1">
    <citation type="submission" date="2020-09" db="EMBL/GenBank/DDBJ databases">
        <title>Genome-Enabled Discovery of Anthraquinone Biosynthesis in Senna tora.</title>
        <authorList>
            <person name="Kang S.-H."/>
            <person name="Pandey R.P."/>
            <person name="Lee C.-M."/>
            <person name="Sim J.-S."/>
            <person name="Jeong J.-T."/>
            <person name="Choi B.-S."/>
            <person name="Jung M."/>
            <person name="Ginzburg D."/>
            <person name="Zhao K."/>
            <person name="Won S.Y."/>
            <person name="Oh T.-J."/>
            <person name="Yu Y."/>
            <person name="Kim N.-H."/>
            <person name="Lee O.R."/>
            <person name="Lee T.-H."/>
            <person name="Bashyal P."/>
            <person name="Kim T.-S."/>
            <person name="Lee W.-H."/>
            <person name="Kawkins C."/>
            <person name="Kim C.-K."/>
            <person name="Kim J.S."/>
            <person name="Ahn B.O."/>
            <person name="Rhee S.Y."/>
            <person name="Sohng J.K."/>
        </authorList>
    </citation>
    <scope>NUCLEOTIDE SEQUENCE</scope>
    <source>
        <tissue evidence="4">Leaf</tissue>
    </source>
</reference>
<protein>
    <submittedName>
        <fullName evidence="4">Retrovirus-related Pol polyprotein from transposon TNT 1-94</fullName>
    </submittedName>
</protein>
<gene>
    <name evidence="4" type="ORF">G2W53_018286</name>
</gene>
<feature type="compositionally biased region" description="Polar residues" evidence="1">
    <location>
        <begin position="358"/>
        <end position="368"/>
    </location>
</feature>
<evidence type="ECO:0000313" key="4">
    <source>
        <dbReference type="EMBL" id="KAF7827122.1"/>
    </source>
</evidence>
<dbReference type="OrthoDB" id="1436019at2759"/>
<evidence type="ECO:0000259" key="3">
    <source>
        <dbReference type="Pfam" id="PF22936"/>
    </source>
</evidence>
<feature type="domain" description="Retrovirus-related Pol polyprotein from transposon TNT 1-94-like beta-barrel" evidence="3">
    <location>
        <begin position="76"/>
        <end position="155"/>
    </location>
</feature>
<dbReference type="InterPro" id="IPR054722">
    <property type="entry name" value="PolX-like_BBD"/>
</dbReference>
<dbReference type="Proteomes" id="UP000634136">
    <property type="component" value="Unassembled WGS sequence"/>
</dbReference>
<feature type="domain" description="GAG-pre-integrase" evidence="2">
    <location>
        <begin position="227"/>
        <end position="279"/>
    </location>
</feature>